<sequence length="232" mass="26363">MKKFLAIFFILLSSTYAKGSFLFGAGTDYIYEKTKYDSSGQKAQDWDVFATTRQEINGLKANINIGYEYLFFDIIGFRPMITLGYGALFSSKDNIVDRKPRNSLSLDSSYILSARAWLDLLINFPIPAQNLEVGFFVGGGAGIGYGNSTFKEKDLNSLETIHSFSEKTSLKQFLTRLGITFKINSQHRVDLFVIAPVYSIIDIKNSRYGEIHIRERNEFFPNSGGLNYYFLF</sequence>
<feature type="chain" id="PRO_5003051769" evidence="1">
    <location>
        <begin position="20"/>
        <end position="232"/>
    </location>
</feature>
<name>D3UFK9_HELM1</name>
<dbReference type="STRING" id="679897.HMU00140"/>
<gene>
    <name evidence="2" type="ordered locus">HMU00140</name>
</gene>
<accession>D3UFK9</accession>
<evidence type="ECO:0000313" key="3">
    <source>
        <dbReference type="Proteomes" id="UP000001522"/>
    </source>
</evidence>
<dbReference type="AlphaFoldDB" id="D3UFK9"/>
<reference evidence="2 3" key="1">
    <citation type="journal article" date="2010" name="BMC Genomics">
        <title>Comparative genomics and proteomics of Helicobacter mustelae, an ulcerogenic and carcinogenic gastric pathogen.</title>
        <authorList>
            <person name="O'Toole P.W."/>
            <person name="Snelling W.J."/>
            <person name="Canchaya C."/>
            <person name="Forde B.M."/>
            <person name="Hardie K.R."/>
            <person name="Josenhans C."/>
            <person name="Graham R.L.J."/>
            <person name="McMullan G."/>
            <person name="Parkhill J."/>
            <person name="Belda E."/>
            <person name="Bentley S.D."/>
        </authorList>
    </citation>
    <scope>NUCLEOTIDE SEQUENCE [LARGE SCALE GENOMIC DNA]</scope>
    <source>
        <strain evidence="3">ATCC 43772 / LMG 18044 / NCTC 12198 / 12198</strain>
    </source>
</reference>
<dbReference type="Proteomes" id="UP000001522">
    <property type="component" value="Chromosome"/>
</dbReference>
<dbReference type="RefSeq" id="WP_013022380.1">
    <property type="nucleotide sequence ID" value="NC_013949.1"/>
</dbReference>
<organism evidence="2 3">
    <name type="scientific">Helicobacter mustelae (strain ATCC 43772 / CCUG 25715 / CIP 103759 / LMG 18044 / NCTC 12198 / R85-136P)</name>
    <name type="common">Campylobacter mustelae</name>
    <dbReference type="NCBI Taxonomy" id="679897"/>
    <lineage>
        <taxon>Bacteria</taxon>
        <taxon>Pseudomonadati</taxon>
        <taxon>Campylobacterota</taxon>
        <taxon>Epsilonproteobacteria</taxon>
        <taxon>Campylobacterales</taxon>
        <taxon>Helicobacteraceae</taxon>
        <taxon>Helicobacter</taxon>
    </lineage>
</organism>
<proteinExistence type="predicted"/>
<protein>
    <submittedName>
        <fullName evidence="2">Putative outer membrane protein</fullName>
    </submittedName>
</protein>
<dbReference type="EMBL" id="FN555004">
    <property type="protein sequence ID" value="CBG39280.1"/>
    <property type="molecule type" value="Genomic_DNA"/>
</dbReference>
<evidence type="ECO:0000313" key="2">
    <source>
        <dbReference type="EMBL" id="CBG39280.1"/>
    </source>
</evidence>
<keyword evidence="1" id="KW-0732">Signal</keyword>
<evidence type="ECO:0000256" key="1">
    <source>
        <dbReference type="SAM" id="SignalP"/>
    </source>
</evidence>
<keyword evidence="3" id="KW-1185">Reference proteome</keyword>
<feature type="signal peptide" evidence="1">
    <location>
        <begin position="1"/>
        <end position="19"/>
    </location>
</feature>
<dbReference type="Pfam" id="PF01856">
    <property type="entry name" value="HP_OMP"/>
    <property type="match status" value="1"/>
</dbReference>
<dbReference type="InterPro" id="IPR002718">
    <property type="entry name" value="OMP_Helicobacter"/>
</dbReference>
<dbReference type="KEGG" id="hms:HMU00140"/>
<dbReference type="HOGENOM" id="CLU_1193500_0_0_7"/>